<keyword evidence="21" id="KW-1185">Reference proteome</keyword>
<dbReference type="CDD" id="cd02077">
    <property type="entry name" value="P-type_ATPase_Mg"/>
    <property type="match status" value="1"/>
</dbReference>
<evidence type="ECO:0000256" key="14">
    <source>
        <dbReference type="ARBA" id="ARBA00022989"/>
    </source>
</evidence>
<feature type="transmembrane region" description="Helical" evidence="18">
    <location>
        <begin position="286"/>
        <end position="311"/>
    </location>
</feature>
<feature type="transmembrane region" description="Helical" evidence="18">
    <location>
        <begin position="783"/>
        <end position="803"/>
    </location>
</feature>
<dbReference type="SUPFAM" id="SSF56784">
    <property type="entry name" value="HAD-like"/>
    <property type="match status" value="1"/>
</dbReference>
<evidence type="ECO:0000256" key="16">
    <source>
        <dbReference type="ARBA" id="ARBA00029806"/>
    </source>
</evidence>
<keyword evidence="15 18" id="KW-0472">Membrane</keyword>
<comment type="subcellular location">
    <subcellularLocation>
        <location evidence="2">Cell inner membrane</location>
        <topology evidence="2">Multi-pass membrane protein</topology>
    </subcellularLocation>
</comment>
<dbReference type="SFLD" id="SFLDF00027">
    <property type="entry name" value="p-type_atpase"/>
    <property type="match status" value="1"/>
</dbReference>
<dbReference type="InterPro" id="IPR036412">
    <property type="entry name" value="HAD-like_sf"/>
</dbReference>
<dbReference type="Proteomes" id="UP000003503">
    <property type="component" value="Unassembled WGS sequence"/>
</dbReference>
<dbReference type="NCBIfam" id="TIGR01524">
    <property type="entry name" value="ATPase-IIIB_Mg"/>
    <property type="match status" value="1"/>
</dbReference>
<evidence type="ECO:0000313" key="21">
    <source>
        <dbReference type="Proteomes" id="UP000003503"/>
    </source>
</evidence>
<keyword evidence="20" id="KW-0378">Hydrolase</keyword>
<evidence type="ECO:0000256" key="6">
    <source>
        <dbReference type="ARBA" id="ARBA00022475"/>
    </source>
</evidence>
<comment type="caution">
    <text evidence="20">The sequence shown here is derived from an EMBL/GenBank/DDBJ whole genome shotgun (WGS) entry which is preliminary data.</text>
</comment>
<keyword evidence="11" id="KW-0067">ATP-binding</keyword>
<keyword evidence="14 18" id="KW-1133">Transmembrane helix</keyword>
<dbReference type="Pfam" id="PF00690">
    <property type="entry name" value="Cation_ATPase_N"/>
    <property type="match status" value="1"/>
</dbReference>
<keyword evidence="7" id="KW-0997">Cell inner membrane</keyword>
<protein>
    <recommendedName>
        <fullName evidence="5">Magnesium-transporting ATPase, P-type 1</fullName>
        <ecNumber evidence="4">7.2.2.14</ecNumber>
    </recommendedName>
    <alternativeName>
        <fullName evidence="16">Mg(2+) transport ATPase, P-type 1</fullName>
    </alternativeName>
</protein>
<dbReference type="GO" id="GO:0005886">
    <property type="term" value="C:plasma membrane"/>
    <property type="evidence" value="ECO:0007669"/>
    <property type="project" value="UniProtKB-SubCell"/>
</dbReference>
<keyword evidence="9 18" id="KW-0812">Transmembrane</keyword>
<dbReference type="STRING" id="888062.HMPREF9083_0763"/>
<dbReference type="EMBL" id="AFBB01000016">
    <property type="protein sequence ID" value="EGF13640.1"/>
    <property type="molecule type" value="Genomic_DNA"/>
</dbReference>
<keyword evidence="10" id="KW-0547">Nucleotide-binding</keyword>
<dbReference type="GO" id="GO:0016887">
    <property type="term" value="F:ATP hydrolysis activity"/>
    <property type="evidence" value="ECO:0007669"/>
    <property type="project" value="InterPro"/>
</dbReference>
<dbReference type="PANTHER" id="PTHR42861">
    <property type="entry name" value="CALCIUM-TRANSPORTING ATPASE"/>
    <property type="match status" value="1"/>
</dbReference>
<accession>F2BX75</accession>
<evidence type="ECO:0000259" key="19">
    <source>
        <dbReference type="SMART" id="SM00831"/>
    </source>
</evidence>
<keyword evidence="6" id="KW-1003">Cell membrane</keyword>
<feature type="transmembrane region" description="Helical" evidence="18">
    <location>
        <begin position="851"/>
        <end position="869"/>
    </location>
</feature>
<reference evidence="20 21" key="1">
    <citation type="submission" date="2011-02" db="EMBL/GenBank/DDBJ databases">
        <authorList>
            <person name="Muzny D."/>
            <person name="Qin X."/>
            <person name="Deng J."/>
            <person name="Jiang H."/>
            <person name="Liu Y."/>
            <person name="Qu J."/>
            <person name="Song X.-Z."/>
            <person name="Zhang L."/>
            <person name="Thornton R."/>
            <person name="Coyle M."/>
            <person name="Francisco L."/>
            <person name="Jackson L."/>
            <person name="Javaid M."/>
            <person name="Korchina V."/>
            <person name="Kovar C."/>
            <person name="Mata R."/>
            <person name="Mathew T."/>
            <person name="Ngo R."/>
            <person name="Nguyen L."/>
            <person name="Nguyen N."/>
            <person name="Okwuonu G."/>
            <person name="Ongeri F."/>
            <person name="Pham C."/>
            <person name="Simmons D."/>
            <person name="Wilczek-Boney K."/>
            <person name="Hale W."/>
            <person name="Jakkamsetti A."/>
            <person name="Pham P."/>
            <person name="Ruth R."/>
            <person name="San Lucas F."/>
            <person name="Warren J."/>
            <person name="Zhang J."/>
            <person name="Zhao Z."/>
            <person name="Zhou C."/>
            <person name="Zhu D."/>
            <person name="Lee S."/>
            <person name="Bess C."/>
            <person name="Blankenburg K."/>
            <person name="Forbes L."/>
            <person name="Fu Q."/>
            <person name="Gubbala S."/>
            <person name="Hirani K."/>
            <person name="Jayaseelan J.C."/>
            <person name="Lara F."/>
            <person name="Munidasa M."/>
            <person name="Palculict T."/>
            <person name="Patil S."/>
            <person name="Pu L.-L."/>
            <person name="Saada N."/>
            <person name="Tang L."/>
            <person name="Weissenberger G."/>
            <person name="Zhu Y."/>
            <person name="Hemphill L."/>
            <person name="Shang Y."/>
            <person name="Youmans B."/>
            <person name="Ayvaz T."/>
            <person name="Ross M."/>
            <person name="Santibanez J."/>
            <person name="Aqrawi P."/>
            <person name="Gross S."/>
            <person name="Joshi V."/>
            <person name="Fowler G."/>
            <person name="Nazareth L."/>
            <person name="Reid J."/>
            <person name="Worley K."/>
            <person name="Petrosino J."/>
            <person name="Highlander S."/>
            <person name="Gibbs R."/>
        </authorList>
    </citation>
    <scope>NUCLEOTIDE SEQUENCE [LARGE SCALE GENOMIC DNA]</scope>
    <source>
        <strain evidence="20 21">DSM 19965</strain>
    </source>
</reference>
<dbReference type="Gene3D" id="2.70.150.10">
    <property type="entry name" value="Calcium-transporting ATPase, cytoplasmic transduction domain A"/>
    <property type="match status" value="1"/>
</dbReference>
<dbReference type="SMART" id="SM00831">
    <property type="entry name" value="Cation_ATPase_N"/>
    <property type="match status" value="1"/>
</dbReference>
<evidence type="ECO:0000256" key="5">
    <source>
        <dbReference type="ARBA" id="ARBA00013555"/>
    </source>
</evidence>
<dbReference type="SFLD" id="SFLDS00003">
    <property type="entry name" value="Haloacid_Dehalogenase"/>
    <property type="match status" value="1"/>
</dbReference>
<feature type="transmembrane region" description="Helical" evidence="18">
    <location>
        <begin position="674"/>
        <end position="691"/>
    </location>
</feature>
<evidence type="ECO:0000256" key="9">
    <source>
        <dbReference type="ARBA" id="ARBA00022692"/>
    </source>
</evidence>
<evidence type="ECO:0000256" key="7">
    <source>
        <dbReference type="ARBA" id="ARBA00022519"/>
    </source>
</evidence>
<dbReference type="SUPFAM" id="SSF81653">
    <property type="entry name" value="Calcium ATPase, transduction domain A"/>
    <property type="match status" value="1"/>
</dbReference>
<comment type="similarity">
    <text evidence="3">Belongs to the cation transport ATPase (P-type) (TC 3.A.3) family. Type IIIB subfamily.</text>
</comment>
<comment type="catalytic activity">
    <reaction evidence="17">
        <text>Mg(2+)(out) + ATP + H2O = Mg(2+)(in) + ADP + phosphate + H(+)</text>
        <dbReference type="Rhea" id="RHEA:10260"/>
        <dbReference type="ChEBI" id="CHEBI:15377"/>
        <dbReference type="ChEBI" id="CHEBI:15378"/>
        <dbReference type="ChEBI" id="CHEBI:18420"/>
        <dbReference type="ChEBI" id="CHEBI:30616"/>
        <dbReference type="ChEBI" id="CHEBI:43474"/>
        <dbReference type="ChEBI" id="CHEBI:456216"/>
        <dbReference type="EC" id="7.2.2.14"/>
    </reaction>
</comment>
<dbReference type="NCBIfam" id="NF011702">
    <property type="entry name" value="PRK15122.1"/>
    <property type="match status" value="1"/>
</dbReference>
<feature type="transmembrane region" description="Helical" evidence="18">
    <location>
        <begin position="736"/>
        <end position="759"/>
    </location>
</feature>
<dbReference type="InterPro" id="IPR023214">
    <property type="entry name" value="HAD_sf"/>
</dbReference>
<feature type="transmembrane region" description="Helical" evidence="18">
    <location>
        <begin position="260"/>
        <end position="280"/>
    </location>
</feature>
<dbReference type="InterPro" id="IPR059000">
    <property type="entry name" value="ATPase_P-type_domA"/>
</dbReference>
<evidence type="ECO:0000256" key="17">
    <source>
        <dbReference type="ARBA" id="ARBA00047295"/>
    </source>
</evidence>
<dbReference type="SUPFAM" id="SSF81660">
    <property type="entry name" value="Metal cation-transporting ATPase, ATP-binding domain N"/>
    <property type="match status" value="1"/>
</dbReference>
<keyword evidence="13" id="KW-1278">Translocase</keyword>
<feature type="transmembrane region" description="Helical" evidence="18">
    <location>
        <begin position="94"/>
        <end position="113"/>
    </location>
</feature>
<dbReference type="InterPro" id="IPR008250">
    <property type="entry name" value="ATPase_P-typ_transduc_dom_A_sf"/>
</dbReference>
<dbReference type="Pfam" id="PF00122">
    <property type="entry name" value="E1-E2_ATPase"/>
    <property type="match status" value="1"/>
</dbReference>
<dbReference type="InterPro" id="IPR004014">
    <property type="entry name" value="ATPase_P-typ_cation-transptr_N"/>
</dbReference>
<feature type="transmembrane region" description="Helical" evidence="18">
    <location>
        <begin position="815"/>
        <end position="839"/>
    </location>
</feature>
<evidence type="ECO:0000256" key="11">
    <source>
        <dbReference type="ARBA" id="ARBA00022840"/>
    </source>
</evidence>
<dbReference type="SUPFAM" id="SSF81665">
    <property type="entry name" value="Calcium ATPase, transmembrane domain M"/>
    <property type="match status" value="1"/>
</dbReference>
<organism evidence="20 21">
    <name type="scientific">Dialister micraerophilus DSM 19965</name>
    <dbReference type="NCBI Taxonomy" id="888062"/>
    <lineage>
        <taxon>Bacteria</taxon>
        <taxon>Bacillati</taxon>
        <taxon>Bacillota</taxon>
        <taxon>Negativicutes</taxon>
        <taxon>Veillonellales</taxon>
        <taxon>Veillonellaceae</taxon>
        <taxon>Dialister</taxon>
    </lineage>
</organism>
<name>F2BX75_9FIRM</name>
<gene>
    <name evidence="20" type="primary">mgtA</name>
    <name evidence="20" type="ORF">HMPREF9083_0763</name>
</gene>
<evidence type="ECO:0000256" key="10">
    <source>
        <dbReference type="ARBA" id="ARBA00022741"/>
    </source>
</evidence>
<dbReference type="EC" id="7.2.2.14" evidence="4"/>
<evidence type="ECO:0000256" key="3">
    <source>
        <dbReference type="ARBA" id="ARBA00008746"/>
    </source>
</evidence>
<proteinExistence type="inferred from homology"/>
<dbReference type="GO" id="GO:0015444">
    <property type="term" value="F:P-type magnesium transporter activity"/>
    <property type="evidence" value="ECO:0007669"/>
    <property type="project" value="UniProtKB-EC"/>
</dbReference>
<dbReference type="eggNOG" id="COG0474">
    <property type="taxonomic scope" value="Bacteria"/>
</dbReference>
<sequence>MRKMKTITMYEAARVDKNELYNLYDTPQNGLDDAEAKKRLEQFGKNTTRIDKKEPFWLKVLKVFSSPFTLVLLGLGVISFMTEYVFADVGDKDATSAIIIFLLVLASGTMTLIQNDRSDKAAKKLQSIVEISAAVKRNGTFSEIPTSTIVPGDLVALRAGDMIPADMRLLSSKDLFISQTSLTGESYPVEKKADAVVKEGDAPISFGNICYTGSEVVSGSAIGIVVSTGLNTMFGDIVRQLASAPIKTSFDIGIEKTSKLLVRFMMVMAPLVIIINGLTKGNWLDALLFGISIAVGLTPEMLPMIVTTNLVKGANDLAKRKTIVRSLNSMQNFGAIDVLCTDKTGTLTQNQIVLEYHLGINGESSNRVLKHAYLNSYFQTGLKNLMDKAIIKAADEEISGLEVGYEKIDEIPFDFVRRRMSVVVADKNGKTQLITKGALEEMLSISSFVDIDGKVRPLTDKDRNKIVEDVDKLNQKGFRVLGVAQKTNPPDVDAFSIEDEHDMVMIGYLAFLDPPKETTHAAIMALKRHHVDVKVLTGDSELVTRHVCKEVGMDIGDIVFGEDLIGITEKELAKIAEEHVAFVKLTPTQKADIVRVLRQNGHVVGFMGDGINDSPAMRQADVSISVDNAVDIAKDSADIILLEKDLLVLEQGLVKGREVFGNIMKYIKATTSSNFGNIFSVLLASIFLPFLPMTPVQLLFLNLVYDLSCMAIPWDHMDMEYLEKPKKWEAASIRNFMIWFGPTSSVFDQTTFLFMYWLIIPMSMGLNYVQLTSGTDITTFESIFHTGWFIMSLWTQTLVLYALRTPKFPFIESRPAFSMMTITLLGMLVGTVIPFTVVGKFLNLLPVPDNFWILLIINVAFYLGLVTLIKKIYVKKYTRLL</sequence>
<dbReference type="GO" id="GO:0005524">
    <property type="term" value="F:ATP binding"/>
    <property type="evidence" value="ECO:0007669"/>
    <property type="project" value="UniProtKB-KW"/>
</dbReference>
<keyword evidence="12" id="KW-0460">Magnesium</keyword>
<dbReference type="InterPro" id="IPR023299">
    <property type="entry name" value="ATPase_P-typ_cyto_dom_N"/>
</dbReference>
<dbReference type="InterPro" id="IPR006415">
    <property type="entry name" value="P-type_ATPase_IIIB"/>
</dbReference>
<dbReference type="Gene3D" id="3.40.1110.10">
    <property type="entry name" value="Calcium-transporting ATPase, cytoplasmic domain N"/>
    <property type="match status" value="1"/>
</dbReference>
<evidence type="ECO:0000256" key="8">
    <source>
        <dbReference type="ARBA" id="ARBA00022553"/>
    </source>
</evidence>
<dbReference type="PRINTS" id="PR01836">
    <property type="entry name" value="MGATPASE"/>
</dbReference>
<dbReference type="Gene3D" id="1.20.1110.10">
    <property type="entry name" value="Calcium-transporting ATPase, transmembrane domain"/>
    <property type="match status" value="1"/>
</dbReference>
<dbReference type="HOGENOM" id="CLU_002360_6_3_9"/>
<evidence type="ECO:0000256" key="13">
    <source>
        <dbReference type="ARBA" id="ARBA00022967"/>
    </source>
</evidence>
<feature type="transmembrane region" description="Helical" evidence="18">
    <location>
        <begin position="60"/>
        <end position="82"/>
    </location>
</feature>
<dbReference type="PROSITE" id="PS00154">
    <property type="entry name" value="ATPASE_E1_E2"/>
    <property type="match status" value="1"/>
</dbReference>
<dbReference type="Pfam" id="PF00689">
    <property type="entry name" value="Cation_ATPase_C"/>
    <property type="match status" value="1"/>
</dbReference>
<evidence type="ECO:0000256" key="18">
    <source>
        <dbReference type="SAM" id="Phobius"/>
    </source>
</evidence>
<comment type="function">
    <text evidence="1">Mediates magnesium influx to the cytosol.</text>
</comment>
<dbReference type="Gene3D" id="3.40.50.1000">
    <property type="entry name" value="HAD superfamily/HAD-like"/>
    <property type="match status" value="1"/>
</dbReference>
<dbReference type="InterPro" id="IPR018303">
    <property type="entry name" value="ATPase_P-typ_P_site"/>
</dbReference>
<evidence type="ECO:0000256" key="2">
    <source>
        <dbReference type="ARBA" id="ARBA00004429"/>
    </source>
</evidence>
<dbReference type="InterPro" id="IPR023298">
    <property type="entry name" value="ATPase_P-typ_TM_dom_sf"/>
</dbReference>
<dbReference type="InterPro" id="IPR044492">
    <property type="entry name" value="P_typ_ATPase_HD_dom"/>
</dbReference>
<dbReference type="SFLD" id="SFLDG00002">
    <property type="entry name" value="C1.7:_P-type_atpase_like"/>
    <property type="match status" value="1"/>
</dbReference>
<evidence type="ECO:0000256" key="15">
    <source>
        <dbReference type="ARBA" id="ARBA00023136"/>
    </source>
</evidence>
<dbReference type="NCBIfam" id="TIGR01494">
    <property type="entry name" value="ATPase_P-type"/>
    <property type="match status" value="2"/>
</dbReference>
<evidence type="ECO:0000256" key="1">
    <source>
        <dbReference type="ARBA" id="ARBA00003954"/>
    </source>
</evidence>
<evidence type="ECO:0000256" key="4">
    <source>
        <dbReference type="ARBA" id="ARBA00012786"/>
    </source>
</evidence>
<dbReference type="AlphaFoldDB" id="F2BX75"/>
<evidence type="ECO:0000256" key="12">
    <source>
        <dbReference type="ARBA" id="ARBA00022842"/>
    </source>
</evidence>
<keyword evidence="8" id="KW-0597">Phosphoprotein</keyword>
<dbReference type="InterPro" id="IPR006068">
    <property type="entry name" value="ATPase_P-typ_cation-transptr_C"/>
</dbReference>
<evidence type="ECO:0000313" key="20">
    <source>
        <dbReference type="EMBL" id="EGF13640.1"/>
    </source>
</evidence>
<feature type="domain" description="Cation-transporting P-type ATPase N-terminal" evidence="19">
    <location>
        <begin position="11"/>
        <end position="84"/>
    </location>
</feature>
<dbReference type="InterPro" id="IPR001757">
    <property type="entry name" value="P_typ_ATPase"/>
</dbReference>
<dbReference type="Pfam" id="PF13246">
    <property type="entry name" value="Cation_ATPase"/>
    <property type="match status" value="1"/>
</dbReference>